<evidence type="ECO:0000256" key="1">
    <source>
        <dbReference type="ARBA" id="ARBA00001232"/>
    </source>
</evidence>
<comment type="catalytic activity">
    <reaction evidence="1 10">
        <text>a fatty acyl-[ACP] + phosphate = an acyl phosphate + holo-[ACP]</text>
        <dbReference type="Rhea" id="RHEA:42292"/>
        <dbReference type="Rhea" id="RHEA-COMP:9685"/>
        <dbReference type="Rhea" id="RHEA-COMP:14125"/>
        <dbReference type="ChEBI" id="CHEBI:43474"/>
        <dbReference type="ChEBI" id="CHEBI:59918"/>
        <dbReference type="ChEBI" id="CHEBI:64479"/>
        <dbReference type="ChEBI" id="CHEBI:138651"/>
        <dbReference type="EC" id="2.3.1.274"/>
    </reaction>
</comment>
<keyword evidence="6 10" id="KW-0594">Phospholipid biosynthesis</keyword>
<dbReference type="UniPathway" id="UPA00085"/>
<evidence type="ECO:0000256" key="5">
    <source>
        <dbReference type="ARBA" id="ARBA00023098"/>
    </source>
</evidence>
<dbReference type="GO" id="GO:0006633">
    <property type="term" value="P:fatty acid biosynthetic process"/>
    <property type="evidence" value="ECO:0007669"/>
    <property type="project" value="UniProtKB-UniRule"/>
</dbReference>
<dbReference type="Proteomes" id="UP000008467">
    <property type="component" value="Chromosome"/>
</dbReference>
<dbReference type="EMBL" id="CP002582">
    <property type="protein sequence ID" value="ADZ84020.1"/>
    <property type="molecule type" value="Genomic_DNA"/>
</dbReference>
<gene>
    <name evidence="10" type="primary">plsX</name>
    <name evidence="11" type="ordered locus">Clole_2312</name>
</gene>
<evidence type="ECO:0000256" key="8">
    <source>
        <dbReference type="ARBA" id="ARBA00024069"/>
    </source>
</evidence>
<dbReference type="KEGG" id="cle:Clole_2312"/>
<accession>F2JS83</accession>
<dbReference type="InterPro" id="IPR012281">
    <property type="entry name" value="Phospholipid_synth_PlsX-like"/>
</dbReference>
<keyword evidence="7 10" id="KW-1208">Phospholipid metabolism</keyword>
<evidence type="ECO:0000256" key="4">
    <source>
        <dbReference type="ARBA" id="ARBA00022679"/>
    </source>
</evidence>
<evidence type="ECO:0000256" key="6">
    <source>
        <dbReference type="ARBA" id="ARBA00023209"/>
    </source>
</evidence>
<dbReference type="GO" id="GO:0043811">
    <property type="term" value="F:phosphate:acyl-[acyl carrier protein] acyltransferase activity"/>
    <property type="evidence" value="ECO:0007669"/>
    <property type="project" value="UniProtKB-UniRule"/>
</dbReference>
<evidence type="ECO:0000256" key="3">
    <source>
        <dbReference type="ARBA" id="ARBA00022516"/>
    </source>
</evidence>
<dbReference type="RefSeq" id="WP_013657314.1">
    <property type="nucleotide sequence ID" value="NC_015275.1"/>
</dbReference>
<reference evidence="11 12" key="1">
    <citation type="journal article" date="2011" name="J. Bacteriol.">
        <title>Complete genome sequence of the cellulose-degrading bacterium Cellulosilyticum lentocellum.</title>
        <authorList>
            <consortium name="US DOE Joint Genome Institute"/>
            <person name="Miller D.A."/>
            <person name="Suen G."/>
            <person name="Bruce D."/>
            <person name="Copeland A."/>
            <person name="Cheng J.F."/>
            <person name="Detter C."/>
            <person name="Goodwin L.A."/>
            <person name="Han C.S."/>
            <person name="Hauser L.J."/>
            <person name="Land M.L."/>
            <person name="Lapidus A."/>
            <person name="Lucas S."/>
            <person name="Meincke L."/>
            <person name="Pitluck S."/>
            <person name="Tapia R."/>
            <person name="Teshima H."/>
            <person name="Woyke T."/>
            <person name="Fox B.G."/>
            <person name="Angert E.R."/>
            <person name="Currie C.R."/>
        </authorList>
    </citation>
    <scope>NUCLEOTIDE SEQUENCE [LARGE SCALE GENOMIC DNA]</scope>
    <source>
        <strain evidence="12">ATCC 49066 / DSM 5427 / NCIMB 11756 / RHM5</strain>
    </source>
</reference>
<organism evidence="11 12">
    <name type="scientific">Cellulosilyticum lentocellum (strain ATCC 49066 / DSM 5427 / NCIMB 11756 / RHM5)</name>
    <name type="common">Clostridium lentocellum</name>
    <dbReference type="NCBI Taxonomy" id="642492"/>
    <lineage>
        <taxon>Bacteria</taxon>
        <taxon>Bacillati</taxon>
        <taxon>Bacillota</taxon>
        <taxon>Clostridia</taxon>
        <taxon>Lachnospirales</taxon>
        <taxon>Cellulosilyticaceae</taxon>
        <taxon>Cellulosilyticum</taxon>
    </lineage>
</organism>
<dbReference type="NCBIfam" id="TIGR00182">
    <property type="entry name" value="plsX"/>
    <property type="match status" value="1"/>
</dbReference>
<dbReference type="HAMAP" id="MF_00019">
    <property type="entry name" value="PlsX"/>
    <property type="match status" value="1"/>
</dbReference>
<comment type="function">
    <text evidence="10">Catalyzes the reversible formation of acyl-phosphate (acyl-PO(4)) from acyl-[acyl-carrier-protein] (acyl-ACP). This enzyme utilizes acyl-ACP as fatty acyl donor, but not acyl-CoA.</text>
</comment>
<dbReference type="GO" id="GO:0005737">
    <property type="term" value="C:cytoplasm"/>
    <property type="evidence" value="ECO:0007669"/>
    <property type="project" value="UniProtKB-SubCell"/>
</dbReference>
<proteinExistence type="inferred from homology"/>
<keyword evidence="12" id="KW-1185">Reference proteome</keyword>
<dbReference type="Pfam" id="PF02504">
    <property type="entry name" value="FA_synthesis"/>
    <property type="match status" value="1"/>
</dbReference>
<dbReference type="eggNOG" id="COG0416">
    <property type="taxonomic scope" value="Bacteria"/>
</dbReference>
<protein>
    <recommendedName>
        <fullName evidence="8 10">Phosphate acyltransferase</fullName>
        <ecNumber evidence="8 10">2.3.1.274</ecNumber>
    </recommendedName>
    <alternativeName>
        <fullName evidence="10">Acyl-ACP phosphotransacylase</fullName>
    </alternativeName>
    <alternativeName>
        <fullName evidence="10">Acyl-[acyl-carrier-protein]--phosphate acyltransferase</fullName>
    </alternativeName>
    <alternativeName>
        <fullName evidence="10">Phosphate-acyl-ACP acyltransferase</fullName>
    </alternativeName>
</protein>
<evidence type="ECO:0000313" key="11">
    <source>
        <dbReference type="EMBL" id="ADZ84020.1"/>
    </source>
</evidence>
<name>F2JS83_CELLD</name>
<comment type="subcellular location">
    <subcellularLocation>
        <location evidence="10">Cytoplasm</location>
    </subcellularLocation>
    <text evidence="10">Associated with the membrane possibly through PlsY.</text>
</comment>
<dbReference type="AlphaFoldDB" id="F2JS83"/>
<dbReference type="HOGENOM" id="CLU_039379_1_1_9"/>
<dbReference type="SUPFAM" id="SSF53659">
    <property type="entry name" value="Isocitrate/Isopropylmalate dehydrogenase-like"/>
    <property type="match status" value="1"/>
</dbReference>
<dbReference type="Gene3D" id="3.40.718.10">
    <property type="entry name" value="Isopropylmalate Dehydrogenase"/>
    <property type="match status" value="1"/>
</dbReference>
<keyword evidence="2 10" id="KW-0963">Cytoplasm</keyword>
<keyword evidence="4 10" id="KW-0808">Transferase</keyword>
<evidence type="ECO:0000256" key="10">
    <source>
        <dbReference type="HAMAP-Rule" id="MF_00019"/>
    </source>
</evidence>
<evidence type="ECO:0000256" key="9">
    <source>
        <dbReference type="ARBA" id="ARBA00046608"/>
    </source>
</evidence>
<dbReference type="GO" id="GO:0008654">
    <property type="term" value="P:phospholipid biosynthetic process"/>
    <property type="evidence" value="ECO:0007669"/>
    <property type="project" value="UniProtKB-KW"/>
</dbReference>
<keyword evidence="5 10" id="KW-0443">Lipid metabolism</keyword>
<evidence type="ECO:0000313" key="12">
    <source>
        <dbReference type="Proteomes" id="UP000008467"/>
    </source>
</evidence>
<dbReference type="EC" id="2.3.1.274" evidence="8 10"/>
<evidence type="ECO:0000256" key="7">
    <source>
        <dbReference type="ARBA" id="ARBA00023264"/>
    </source>
</evidence>
<comment type="pathway">
    <text evidence="10">Lipid metabolism; phospholipid metabolism.</text>
</comment>
<dbReference type="PANTHER" id="PTHR30100">
    <property type="entry name" value="FATTY ACID/PHOSPHOLIPID SYNTHESIS PROTEIN PLSX"/>
    <property type="match status" value="1"/>
</dbReference>
<keyword evidence="3 10" id="KW-0444">Lipid biosynthesis</keyword>
<sequence>MSRIAIDVMGGDHAPDEIVKGCVLAAEKLESTLVLVGKEDVIKEKLAAYTYDASKIEIVHADEVIEMGDSPVAAIRQKKNSSMVVGLKLVKEKQVDGFVSAGSTGALLTGATLIVGRIKGVERPAMAPFIPTETGCALLIDCGANVDAKPTYLNQFARMGTVYMEQCMQIKSPKVGLVNIGTEEEKGNQLTKEAYKLLDADASINFCGNVEARDIPLGKVDILVCDGFTGNIILKFMEGFGKWILGMLKVQFLKSLKTKLAAVLMKKGIGEIKEKFNYATKGGAPFLGVNGLIVKTHGSSKSQEILSTLIQTEGFIKDGLVDKIKDKFEENVN</sequence>
<dbReference type="PANTHER" id="PTHR30100:SF1">
    <property type="entry name" value="PHOSPHATE ACYLTRANSFERASE"/>
    <property type="match status" value="1"/>
</dbReference>
<comment type="subunit">
    <text evidence="9 10">Homodimer. Probably interacts with PlsY.</text>
</comment>
<dbReference type="STRING" id="642492.Clole_2312"/>
<comment type="similarity">
    <text evidence="10">Belongs to the PlsX family.</text>
</comment>
<evidence type="ECO:0000256" key="2">
    <source>
        <dbReference type="ARBA" id="ARBA00022490"/>
    </source>
</evidence>
<dbReference type="InterPro" id="IPR003664">
    <property type="entry name" value="FA_synthesis"/>
</dbReference>
<dbReference type="PIRSF" id="PIRSF002465">
    <property type="entry name" value="Phsphlp_syn_PlsX"/>
    <property type="match status" value="1"/>
</dbReference>